<dbReference type="EMBL" id="CP000383">
    <property type="protein sequence ID" value="ABG58915.1"/>
    <property type="molecule type" value="Genomic_DNA"/>
</dbReference>
<dbReference type="Pfam" id="PF08570">
    <property type="entry name" value="DUF1761"/>
    <property type="match status" value="1"/>
</dbReference>
<reference evidence="2 3" key="1">
    <citation type="journal article" date="2007" name="Appl. Environ. Microbiol.">
        <title>Genome sequence of the cellulolytic gliding bacterium Cytophaga hutchinsonii.</title>
        <authorList>
            <person name="Xie G."/>
            <person name="Bruce D.C."/>
            <person name="Challacombe J.F."/>
            <person name="Chertkov O."/>
            <person name="Detter J.C."/>
            <person name="Gilna P."/>
            <person name="Han C.S."/>
            <person name="Lucas S."/>
            <person name="Misra M."/>
            <person name="Myers G.L."/>
            <person name="Richardson P."/>
            <person name="Tapia R."/>
            <person name="Thayer N."/>
            <person name="Thompson L.S."/>
            <person name="Brettin T.S."/>
            <person name="Henrissat B."/>
            <person name="Wilson D.B."/>
            <person name="McBride M.J."/>
        </authorList>
    </citation>
    <scope>NUCLEOTIDE SEQUENCE [LARGE SCALE GENOMIC DNA]</scope>
    <source>
        <strain evidence="3">ATCC 33406 / DSM 1761 / CIP 103989 / NBRC 15051 / NCIMB 9469 / D465</strain>
    </source>
</reference>
<accession>A0A6N4SRI3</accession>
<evidence type="ECO:0000313" key="3">
    <source>
        <dbReference type="Proteomes" id="UP000001822"/>
    </source>
</evidence>
<keyword evidence="1" id="KW-0472">Membrane</keyword>
<name>A0A6N4SRI3_CYTH3</name>
<evidence type="ECO:0008006" key="4">
    <source>
        <dbReference type="Google" id="ProtNLM"/>
    </source>
</evidence>
<keyword evidence="3" id="KW-1185">Reference proteome</keyword>
<dbReference type="InterPro" id="IPR013879">
    <property type="entry name" value="DUF1761"/>
</dbReference>
<keyword evidence="1" id="KW-1133">Transmembrane helix</keyword>
<dbReference type="OrthoDB" id="966095at2"/>
<organism evidence="2 3">
    <name type="scientific">Cytophaga hutchinsonii (strain ATCC 33406 / DSM 1761 / CIP 103989 / NBRC 15051 / NCIMB 9469 / D465)</name>
    <dbReference type="NCBI Taxonomy" id="269798"/>
    <lineage>
        <taxon>Bacteria</taxon>
        <taxon>Pseudomonadati</taxon>
        <taxon>Bacteroidota</taxon>
        <taxon>Cytophagia</taxon>
        <taxon>Cytophagales</taxon>
        <taxon>Cytophagaceae</taxon>
        <taxon>Cytophaga</taxon>
    </lineage>
</organism>
<dbReference type="Proteomes" id="UP000001822">
    <property type="component" value="Chromosome"/>
</dbReference>
<keyword evidence="1" id="KW-0812">Transmembrane</keyword>
<feature type="transmembrane region" description="Helical" evidence="1">
    <location>
        <begin position="84"/>
        <end position="104"/>
    </location>
</feature>
<feature type="transmembrane region" description="Helical" evidence="1">
    <location>
        <begin position="7"/>
        <end position="29"/>
    </location>
</feature>
<dbReference type="RefSeq" id="WP_011585032.1">
    <property type="nucleotide sequence ID" value="NC_008255.1"/>
</dbReference>
<dbReference type="AlphaFoldDB" id="A0A6N4SRI3"/>
<dbReference type="KEGG" id="chu:CHU_1646"/>
<sequence>MKYAYNYWAVAVAAASCFLFGFIWFTVVFKEAYTEGLGKSREQMNQGPSMVATSVFQLAGNLVLAIVLSWLLKKLGCETILESVRLAALLWLGFIVAIIGPLYAHQAYSFKFFLIIAGAILMYILTSAVILTTWK</sequence>
<gene>
    <name evidence="2" type="ordered locus">CHU_1646</name>
</gene>
<evidence type="ECO:0000313" key="2">
    <source>
        <dbReference type="EMBL" id="ABG58915.1"/>
    </source>
</evidence>
<proteinExistence type="predicted"/>
<feature type="transmembrane region" description="Helical" evidence="1">
    <location>
        <begin position="49"/>
        <end position="72"/>
    </location>
</feature>
<evidence type="ECO:0000256" key="1">
    <source>
        <dbReference type="SAM" id="Phobius"/>
    </source>
</evidence>
<feature type="transmembrane region" description="Helical" evidence="1">
    <location>
        <begin position="110"/>
        <end position="134"/>
    </location>
</feature>
<dbReference type="PROSITE" id="PS51257">
    <property type="entry name" value="PROKAR_LIPOPROTEIN"/>
    <property type="match status" value="1"/>
</dbReference>
<protein>
    <recommendedName>
        <fullName evidence="4">DUF1761 domain-containing protein</fullName>
    </recommendedName>
</protein>